<dbReference type="EMBL" id="FRDL01000004">
    <property type="protein sequence ID" value="SHN64878.1"/>
    <property type="molecule type" value="Genomic_DNA"/>
</dbReference>
<accession>A0A1M7T2E9</accession>
<name>A0A1M7T2E9_9RHOB</name>
<dbReference type="GO" id="GO:0003677">
    <property type="term" value="F:DNA binding"/>
    <property type="evidence" value="ECO:0007669"/>
    <property type="project" value="UniProtKB-KW"/>
</dbReference>
<dbReference type="Pfam" id="PF02195">
    <property type="entry name" value="ParB_N"/>
    <property type="match status" value="1"/>
</dbReference>
<dbReference type="FunFam" id="1.10.10.2830:FF:000001">
    <property type="entry name" value="Chromosome partitioning protein ParB"/>
    <property type="match status" value="1"/>
</dbReference>
<dbReference type="NCBIfam" id="TIGR00180">
    <property type="entry name" value="parB_part"/>
    <property type="match status" value="1"/>
</dbReference>
<evidence type="ECO:0000259" key="5">
    <source>
        <dbReference type="SMART" id="SM00470"/>
    </source>
</evidence>
<dbReference type="SUPFAM" id="SSF110849">
    <property type="entry name" value="ParB/Sulfiredoxin"/>
    <property type="match status" value="1"/>
</dbReference>
<dbReference type="InterPro" id="IPR036086">
    <property type="entry name" value="ParB/Sulfiredoxin_sf"/>
</dbReference>
<proteinExistence type="inferred from homology"/>
<dbReference type="InterPro" id="IPR050336">
    <property type="entry name" value="Chromosome_partition/occlusion"/>
</dbReference>
<dbReference type="PANTHER" id="PTHR33375:SF1">
    <property type="entry name" value="CHROMOSOME-PARTITIONING PROTEIN PARB-RELATED"/>
    <property type="match status" value="1"/>
</dbReference>
<dbReference type="Gene3D" id="3.90.1530.30">
    <property type="match status" value="1"/>
</dbReference>
<evidence type="ECO:0000256" key="3">
    <source>
        <dbReference type="ARBA" id="ARBA00023125"/>
    </source>
</evidence>
<evidence type="ECO:0000256" key="1">
    <source>
        <dbReference type="ARBA" id="ARBA00006295"/>
    </source>
</evidence>
<reference evidence="6 7" key="1">
    <citation type="submission" date="2016-12" db="EMBL/GenBank/DDBJ databases">
        <authorList>
            <person name="Song W.-J."/>
            <person name="Kurnit D.M."/>
        </authorList>
    </citation>
    <scope>NUCLEOTIDE SEQUENCE [LARGE SCALE GENOMIC DNA]</scope>
    <source>
        <strain evidence="6 7">CGMCC 1.10808</strain>
    </source>
</reference>
<dbReference type="OrthoDB" id="9802051at2"/>
<feature type="domain" description="ParB-like N-terminal" evidence="5">
    <location>
        <begin position="30"/>
        <end position="122"/>
    </location>
</feature>
<comment type="function">
    <text evidence="4">Involved in chromosome partition. Localize to both poles of the predivisional cell following completion of DNA replication. Binds to the DNA origin of replication.</text>
</comment>
<dbReference type="PANTHER" id="PTHR33375">
    <property type="entry name" value="CHROMOSOME-PARTITIONING PROTEIN PARB-RELATED"/>
    <property type="match status" value="1"/>
</dbReference>
<dbReference type="AlphaFoldDB" id="A0A1M7T2E9"/>
<dbReference type="STRING" id="1189325.SAMN04488119_10453"/>
<comment type="similarity">
    <text evidence="1">Belongs to the ParB family.</text>
</comment>
<dbReference type="CDD" id="cd16393">
    <property type="entry name" value="SPO0J_N"/>
    <property type="match status" value="1"/>
</dbReference>
<dbReference type="SMART" id="SM00470">
    <property type="entry name" value="ParB"/>
    <property type="match status" value="1"/>
</dbReference>
<dbReference type="FunFam" id="3.90.1530.30:FF:000001">
    <property type="entry name" value="Chromosome partitioning protein ParB"/>
    <property type="match status" value="1"/>
</dbReference>
<dbReference type="InterPro" id="IPR041468">
    <property type="entry name" value="HTH_ParB/Spo0J"/>
</dbReference>
<evidence type="ECO:0000313" key="6">
    <source>
        <dbReference type="EMBL" id="SHN64878.1"/>
    </source>
</evidence>
<dbReference type="InterPro" id="IPR003115">
    <property type="entry name" value="ParB_N"/>
</dbReference>
<protein>
    <submittedName>
        <fullName evidence="6">Chromosome partitioning protein, ParB family</fullName>
    </submittedName>
</protein>
<organism evidence="6 7">
    <name type="scientific">Oceanicella actignis</name>
    <dbReference type="NCBI Taxonomy" id="1189325"/>
    <lineage>
        <taxon>Bacteria</taxon>
        <taxon>Pseudomonadati</taxon>
        <taxon>Pseudomonadota</taxon>
        <taxon>Alphaproteobacteria</taxon>
        <taxon>Rhodobacterales</taxon>
        <taxon>Paracoccaceae</taxon>
        <taxon>Oceanicella</taxon>
    </lineage>
</organism>
<keyword evidence="7" id="KW-1185">Reference proteome</keyword>
<keyword evidence="2" id="KW-0159">Chromosome partition</keyword>
<evidence type="ECO:0000256" key="2">
    <source>
        <dbReference type="ARBA" id="ARBA00022829"/>
    </source>
</evidence>
<dbReference type="Pfam" id="PF23552">
    <property type="entry name" value="ParB_C"/>
    <property type="match status" value="1"/>
</dbReference>
<evidence type="ECO:0000256" key="4">
    <source>
        <dbReference type="ARBA" id="ARBA00025472"/>
    </source>
</evidence>
<dbReference type="Pfam" id="PF17762">
    <property type="entry name" value="HTH_ParB"/>
    <property type="match status" value="1"/>
</dbReference>
<dbReference type="InterPro" id="IPR057240">
    <property type="entry name" value="ParB_dimer_C"/>
</dbReference>
<dbReference type="InterPro" id="IPR004437">
    <property type="entry name" value="ParB/RepB/Spo0J"/>
</dbReference>
<dbReference type="RefSeq" id="WP_072747028.1">
    <property type="nucleotide sequence ID" value="NZ_FOHL01000004.1"/>
</dbReference>
<gene>
    <name evidence="6" type="ORF">SAMN05216200_10453</name>
</gene>
<evidence type="ECO:0000313" key="7">
    <source>
        <dbReference type="Proteomes" id="UP000184066"/>
    </source>
</evidence>
<dbReference type="Gene3D" id="1.10.10.2830">
    <property type="match status" value="1"/>
</dbReference>
<dbReference type="GO" id="GO:0045881">
    <property type="term" value="P:positive regulation of sporulation resulting in formation of a cellular spore"/>
    <property type="evidence" value="ECO:0007669"/>
    <property type="project" value="TreeGrafter"/>
</dbReference>
<dbReference type="Proteomes" id="UP000184066">
    <property type="component" value="Unassembled WGS sequence"/>
</dbReference>
<dbReference type="GO" id="GO:0007059">
    <property type="term" value="P:chromosome segregation"/>
    <property type="evidence" value="ECO:0007669"/>
    <property type="project" value="UniProtKB-KW"/>
</dbReference>
<keyword evidence="3" id="KW-0238">DNA-binding</keyword>
<sequence length="285" mass="31345">MAKQPHNKALGRGLAELLADDEAETTQRESTLPIDVIVPNPAQPRRHFDPDLLDELAASIRERGVIQPLIVRPDPGKQGRYQIVAGERRWRAAQKAQLHEVPVVIRDLDDAQVLEFAIIENIQRTDLNPVEEARGFAQLIEQFGHTQEKLAEAMGKSRSYIANALRLLTLPQSVLDHLAAGRLSAGHARALITAEDPAALAERVIAQGLSVRETERLVKDQKTKATAAPKPRVVKDPDTLALEADLSASIGLPVKIEHKGEKGGEVRLRYASLEELDGICQLLSR</sequence>
<dbReference type="GO" id="GO:0005694">
    <property type="term" value="C:chromosome"/>
    <property type="evidence" value="ECO:0007669"/>
    <property type="project" value="TreeGrafter"/>
</dbReference>